<evidence type="ECO:0000256" key="3">
    <source>
        <dbReference type="ARBA" id="ARBA00022801"/>
    </source>
</evidence>
<dbReference type="InterPro" id="IPR018392">
    <property type="entry name" value="LysM"/>
</dbReference>
<keyword evidence="3" id="KW-0378">Hydrolase</keyword>
<accession>A0A2S7UBY7</accession>
<dbReference type="SUPFAM" id="SSF54106">
    <property type="entry name" value="LysM domain"/>
    <property type="match status" value="1"/>
</dbReference>
<evidence type="ECO:0000256" key="1">
    <source>
        <dbReference type="ARBA" id="ARBA00022529"/>
    </source>
</evidence>
<dbReference type="PANTHER" id="PTHR33308">
    <property type="entry name" value="PEPTIDOGLYCAN HYDROLASE FLGJ"/>
    <property type="match status" value="1"/>
</dbReference>
<dbReference type="FunFam" id="1.10.530.10:FF:000060">
    <property type="entry name" value="Predicted protein"/>
    <property type="match status" value="1"/>
</dbReference>
<dbReference type="Gene3D" id="3.10.350.10">
    <property type="entry name" value="LysM domain"/>
    <property type="match status" value="1"/>
</dbReference>
<organism evidence="8 9">
    <name type="scientific">Nonlabens arenilitoris</name>
    <dbReference type="NCBI Taxonomy" id="1217969"/>
    <lineage>
        <taxon>Bacteria</taxon>
        <taxon>Pseudomonadati</taxon>
        <taxon>Bacteroidota</taxon>
        <taxon>Flavobacteriia</taxon>
        <taxon>Flavobacteriales</taxon>
        <taxon>Flavobacteriaceae</taxon>
        <taxon>Nonlabens</taxon>
    </lineage>
</organism>
<evidence type="ECO:0000256" key="6">
    <source>
        <dbReference type="SAM" id="SignalP"/>
    </source>
</evidence>
<feature type="domain" description="LysM" evidence="7">
    <location>
        <begin position="233"/>
        <end position="276"/>
    </location>
</feature>
<dbReference type="PANTHER" id="PTHR33308:SF9">
    <property type="entry name" value="PEPTIDOGLYCAN HYDROLASE FLGJ"/>
    <property type="match status" value="1"/>
</dbReference>
<dbReference type="PROSITE" id="PS51782">
    <property type="entry name" value="LYSM"/>
    <property type="match status" value="1"/>
</dbReference>
<proteinExistence type="predicted"/>
<feature type="signal peptide" evidence="6">
    <location>
        <begin position="1"/>
        <end position="23"/>
    </location>
</feature>
<dbReference type="GO" id="GO:0031640">
    <property type="term" value="P:killing of cells of another organism"/>
    <property type="evidence" value="ECO:0007669"/>
    <property type="project" value="UniProtKB-KW"/>
</dbReference>
<dbReference type="Proteomes" id="UP000239747">
    <property type="component" value="Unassembled WGS sequence"/>
</dbReference>
<evidence type="ECO:0000256" key="4">
    <source>
        <dbReference type="ARBA" id="ARBA00032108"/>
    </source>
</evidence>
<dbReference type="Pfam" id="PF01476">
    <property type="entry name" value="LysM"/>
    <property type="match status" value="1"/>
</dbReference>
<dbReference type="CDD" id="cd00118">
    <property type="entry name" value="LysM"/>
    <property type="match status" value="1"/>
</dbReference>
<evidence type="ECO:0000313" key="9">
    <source>
        <dbReference type="Proteomes" id="UP000239747"/>
    </source>
</evidence>
<dbReference type="InterPro" id="IPR036779">
    <property type="entry name" value="LysM_dom_sf"/>
</dbReference>
<dbReference type="SMART" id="SM00257">
    <property type="entry name" value="LysM"/>
    <property type="match status" value="1"/>
</dbReference>
<evidence type="ECO:0000256" key="2">
    <source>
        <dbReference type="ARBA" id="ARBA00022638"/>
    </source>
</evidence>
<gene>
    <name evidence="8" type="ORF">BST92_09435</name>
</gene>
<reference evidence="8 9" key="1">
    <citation type="submission" date="2017-01" db="EMBL/GenBank/DDBJ databases">
        <title>Trade-off between light-utilization and light-protection in marine flavobacteria.</title>
        <authorList>
            <person name="Kumagai Y."/>
            <person name="Yoshizawa S."/>
            <person name="Kogure K."/>
            <person name="Iwasaki W."/>
        </authorList>
    </citation>
    <scope>NUCLEOTIDE SEQUENCE [LARGE SCALE GENOMIC DNA]</scope>
    <source>
        <strain evidence="8 9">KCTC 32109</strain>
    </source>
</reference>
<dbReference type="GO" id="GO:0042742">
    <property type="term" value="P:defense response to bacterium"/>
    <property type="evidence" value="ECO:0007669"/>
    <property type="project" value="UniProtKB-KW"/>
</dbReference>
<keyword evidence="6" id="KW-0732">Signal</keyword>
<keyword evidence="2" id="KW-0081">Bacteriolytic enzyme</keyword>
<dbReference type="SMART" id="SM00047">
    <property type="entry name" value="LYZ2"/>
    <property type="match status" value="1"/>
</dbReference>
<feature type="region of interest" description="Disordered" evidence="5">
    <location>
        <begin position="27"/>
        <end position="47"/>
    </location>
</feature>
<evidence type="ECO:0000313" key="8">
    <source>
        <dbReference type="EMBL" id="PQJ32130.1"/>
    </source>
</evidence>
<dbReference type="Pfam" id="PF01832">
    <property type="entry name" value="Glucosaminidase"/>
    <property type="match status" value="1"/>
</dbReference>
<dbReference type="Gene3D" id="1.10.530.10">
    <property type="match status" value="1"/>
</dbReference>
<evidence type="ECO:0000256" key="5">
    <source>
        <dbReference type="SAM" id="MobiDB-lite"/>
    </source>
</evidence>
<feature type="chain" id="PRO_5015484786" description="Peptidoglycan hydrolase" evidence="6">
    <location>
        <begin position="24"/>
        <end position="283"/>
    </location>
</feature>
<dbReference type="InterPro" id="IPR051056">
    <property type="entry name" value="Glycosyl_Hydrolase_73"/>
</dbReference>
<protein>
    <recommendedName>
        <fullName evidence="4">Peptidoglycan hydrolase</fullName>
    </recommendedName>
</protein>
<comment type="caution">
    <text evidence="8">The sequence shown here is derived from an EMBL/GenBank/DDBJ whole genome shotgun (WGS) entry which is preliminary data.</text>
</comment>
<dbReference type="RefSeq" id="WP_170061731.1">
    <property type="nucleotide sequence ID" value="NZ_MTPW01000001.1"/>
</dbReference>
<dbReference type="InterPro" id="IPR002901">
    <property type="entry name" value="MGlyc_endo_b_GlcNAc-like_dom"/>
</dbReference>
<evidence type="ECO:0000259" key="7">
    <source>
        <dbReference type="PROSITE" id="PS51782"/>
    </source>
</evidence>
<keyword evidence="9" id="KW-1185">Reference proteome</keyword>
<dbReference type="AlphaFoldDB" id="A0A2S7UBY7"/>
<dbReference type="PROSITE" id="PS51257">
    <property type="entry name" value="PROKAR_LIPOPROTEIN"/>
    <property type="match status" value="1"/>
</dbReference>
<dbReference type="EMBL" id="MTPW01000001">
    <property type="protein sequence ID" value="PQJ32130.1"/>
    <property type="molecule type" value="Genomic_DNA"/>
</dbReference>
<sequence length="283" mass="32449">MKFKSILYIALISLFIASCGSNKKVVTTKKRDKTTKTRNDNPNTETHNTVITEDEEKITETVKTRSGDKVANYVDQFKDVAMKEMRLYKIPASITLAQGILESGSGFGRLSVEANNHFGIKCHTAWTGERIYHDDDEDQECFRKYVSPDYSYRDHSLFLTQRKRYAGLFKLDKDDYKGWAHGLRKAGYATDKKYPQKLISLIERYQLYQYDAIVLGHPVKTYTETTTSTDKTERHIVKSGDTLYGIAKKYNLTVEQLKTYNSLKSTTLSIGQVLIVKPISKDF</sequence>
<name>A0A2S7UBY7_9FLAO</name>
<dbReference type="GO" id="GO:0004040">
    <property type="term" value="F:amidase activity"/>
    <property type="evidence" value="ECO:0007669"/>
    <property type="project" value="InterPro"/>
</dbReference>
<keyword evidence="1" id="KW-0929">Antimicrobial</keyword>